<feature type="repeat" description="TPR" evidence="3">
    <location>
        <begin position="135"/>
        <end position="168"/>
    </location>
</feature>
<dbReference type="SUPFAM" id="SSF48452">
    <property type="entry name" value="TPR-like"/>
    <property type="match status" value="1"/>
</dbReference>
<dbReference type="GO" id="GO:0060090">
    <property type="term" value="F:molecular adaptor activity"/>
    <property type="evidence" value="ECO:0007669"/>
    <property type="project" value="TreeGrafter"/>
</dbReference>
<dbReference type="KEGG" id="ttk:TST_0549"/>
<name>A0A0S3QSP1_THET7</name>
<dbReference type="Proteomes" id="UP000063234">
    <property type="component" value="Chromosome"/>
</dbReference>
<dbReference type="GO" id="GO:0072380">
    <property type="term" value="C:TRC complex"/>
    <property type="evidence" value="ECO:0007669"/>
    <property type="project" value="TreeGrafter"/>
</dbReference>
<dbReference type="PROSITE" id="PS51257">
    <property type="entry name" value="PROKAR_LIPOPROTEIN"/>
    <property type="match status" value="1"/>
</dbReference>
<protein>
    <submittedName>
        <fullName evidence="4">Uncharacterized protein</fullName>
    </submittedName>
</protein>
<dbReference type="InterPro" id="IPR047150">
    <property type="entry name" value="SGT"/>
</dbReference>
<dbReference type="EMBL" id="AP013035">
    <property type="protein sequence ID" value="BAT71355.1"/>
    <property type="molecule type" value="Genomic_DNA"/>
</dbReference>
<accession>A0A0S3QSP1</accession>
<dbReference type="InterPro" id="IPR011990">
    <property type="entry name" value="TPR-like_helical_dom_sf"/>
</dbReference>
<evidence type="ECO:0000256" key="2">
    <source>
        <dbReference type="ARBA" id="ARBA00022803"/>
    </source>
</evidence>
<dbReference type="GO" id="GO:0006620">
    <property type="term" value="P:post-translational protein targeting to endoplasmic reticulum membrane"/>
    <property type="evidence" value="ECO:0007669"/>
    <property type="project" value="TreeGrafter"/>
</dbReference>
<evidence type="ECO:0000256" key="1">
    <source>
        <dbReference type="ARBA" id="ARBA00022737"/>
    </source>
</evidence>
<dbReference type="STRING" id="1298851.TST_0549"/>
<evidence type="ECO:0000256" key="3">
    <source>
        <dbReference type="PROSITE-ProRule" id="PRU00339"/>
    </source>
</evidence>
<reference evidence="5" key="1">
    <citation type="journal article" date="2018" name="Science">
        <title>A primordial and reversible TCA cycle in a facultatively chemolithoautotrophic thermophile.</title>
        <authorList>
            <person name="Nunoura T."/>
            <person name="Chikaraishi Y."/>
            <person name="Izaki R."/>
            <person name="Suwa T."/>
            <person name="Sato T."/>
            <person name="Harada T."/>
            <person name="Mori K."/>
            <person name="Kato Y."/>
            <person name="Miyazaki M."/>
            <person name="Shimamura S."/>
            <person name="Yanagawa K."/>
            <person name="Shuto A."/>
            <person name="Ohkouchi N."/>
            <person name="Fujita N."/>
            <person name="Takaki Y."/>
            <person name="Atomi H."/>
            <person name="Takai K."/>
        </authorList>
    </citation>
    <scope>NUCLEOTIDE SEQUENCE [LARGE SCALE GENOMIC DNA]</scope>
    <source>
        <strain evidence="5">DSM 17441 / JCM 13301 / NBRC 103674 / ABI70S6</strain>
    </source>
</reference>
<dbReference type="GO" id="GO:0016020">
    <property type="term" value="C:membrane"/>
    <property type="evidence" value="ECO:0007669"/>
    <property type="project" value="TreeGrafter"/>
</dbReference>
<keyword evidence="5" id="KW-1185">Reference proteome</keyword>
<dbReference type="PROSITE" id="PS50005">
    <property type="entry name" value="TPR"/>
    <property type="match status" value="2"/>
</dbReference>
<dbReference type="PROSITE" id="PS50293">
    <property type="entry name" value="TPR_REGION"/>
    <property type="match status" value="1"/>
</dbReference>
<dbReference type="AlphaFoldDB" id="A0A0S3QSP1"/>
<organism evidence="4 5">
    <name type="scientific">Thermosulfidibacter takaii (strain DSM 17441 / JCM 13301 / NBRC 103674 / ABI70S6)</name>
    <dbReference type="NCBI Taxonomy" id="1298851"/>
    <lineage>
        <taxon>Bacteria</taxon>
        <taxon>Pseudomonadati</taxon>
        <taxon>Thermosulfidibacterota</taxon>
        <taxon>Thermosulfidibacteria</taxon>
        <taxon>Thermosulfidibacterales</taxon>
        <taxon>Thermosulfidibacteraceae</taxon>
    </lineage>
</organism>
<gene>
    <name evidence="4" type="primary">pilF</name>
    <name evidence="4" type="ORF">TST_0549</name>
</gene>
<dbReference type="Pfam" id="PF00515">
    <property type="entry name" value="TPR_1"/>
    <property type="match status" value="2"/>
</dbReference>
<feature type="repeat" description="TPR" evidence="3">
    <location>
        <begin position="65"/>
        <end position="98"/>
    </location>
</feature>
<evidence type="ECO:0000313" key="5">
    <source>
        <dbReference type="Proteomes" id="UP000063234"/>
    </source>
</evidence>
<dbReference type="PANTHER" id="PTHR45831:SF2">
    <property type="entry name" value="LD24721P"/>
    <property type="match status" value="1"/>
</dbReference>
<proteinExistence type="predicted"/>
<dbReference type="Pfam" id="PF07719">
    <property type="entry name" value="TPR_2"/>
    <property type="match status" value="1"/>
</dbReference>
<dbReference type="PANTHER" id="PTHR45831">
    <property type="entry name" value="LD24721P"/>
    <property type="match status" value="1"/>
</dbReference>
<dbReference type="SMART" id="SM00028">
    <property type="entry name" value="TPR"/>
    <property type="match status" value="3"/>
</dbReference>
<keyword evidence="2 3" id="KW-0802">TPR repeat</keyword>
<dbReference type="InterPro" id="IPR019734">
    <property type="entry name" value="TPR_rpt"/>
</dbReference>
<sequence length="250" mass="28817">MRVVISLCLIFFMVSCYQPQVQSNPKTNQEKYKYRIDMARAYLEGADYKKAKMEILKAIELRKTPEAYNILGLAYYGLGEYKEAEKAFKKAVELDPDYSTAWNNLSACYIAQKKYKKAIEAAKKALSNHFYLYPEKAYVNIAEAYFGMGDPQKALEYLDKALRYNVYYAPAYEKQLDYYLSRGDIASAKSVLFDARAAGVESPGIIFYRALIMIREGNLIKAKELLKSLTRDYPMTPWAKRAKVYLNTLE</sequence>
<dbReference type="Gene3D" id="1.25.40.10">
    <property type="entry name" value="Tetratricopeptide repeat domain"/>
    <property type="match status" value="1"/>
</dbReference>
<dbReference type="InterPro" id="IPR013105">
    <property type="entry name" value="TPR_2"/>
</dbReference>
<keyword evidence="1" id="KW-0677">Repeat</keyword>
<evidence type="ECO:0000313" key="4">
    <source>
        <dbReference type="EMBL" id="BAT71355.1"/>
    </source>
</evidence>